<feature type="transmembrane region" description="Helical" evidence="6">
    <location>
        <begin position="94"/>
        <end position="115"/>
    </location>
</feature>
<name>W7YVL9_9BACL</name>
<dbReference type="PROSITE" id="PS50850">
    <property type="entry name" value="MFS"/>
    <property type="match status" value="1"/>
</dbReference>
<evidence type="ECO:0000256" key="1">
    <source>
        <dbReference type="ARBA" id="ARBA00004651"/>
    </source>
</evidence>
<feature type="transmembrane region" description="Helical" evidence="6">
    <location>
        <begin position="345"/>
        <end position="362"/>
    </location>
</feature>
<evidence type="ECO:0000256" key="5">
    <source>
        <dbReference type="ARBA" id="ARBA00023136"/>
    </source>
</evidence>
<keyword evidence="9" id="KW-1185">Reference proteome</keyword>
<feature type="transmembrane region" description="Helical" evidence="6">
    <location>
        <begin position="148"/>
        <end position="166"/>
    </location>
</feature>
<accession>W7YVL9</accession>
<dbReference type="Gene3D" id="1.20.1250.20">
    <property type="entry name" value="MFS general substrate transporter like domains"/>
    <property type="match status" value="1"/>
</dbReference>
<gene>
    <name evidence="8" type="ORF">JCM16418_399</name>
</gene>
<comment type="caution">
    <text evidence="8">The sequence shown here is derived from an EMBL/GenBank/DDBJ whole genome shotgun (WGS) entry which is preliminary data.</text>
</comment>
<evidence type="ECO:0000256" key="4">
    <source>
        <dbReference type="ARBA" id="ARBA00022989"/>
    </source>
</evidence>
<evidence type="ECO:0000256" key="6">
    <source>
        <dbReference type="SAM" id="Phobius"/>
    </source>
</evidence>
<dbReference type="GO" id="GO:0022857">
    <property type="term" value="F:transmembrane transporter activity"/>
    <property type="evidence" value="ECO:0007669"/>
    <property type="project" value="InterPro"/>
</dbReference>
<evidence type="ECO:0000256" key="2">
    <source>
        <dbReference type="ARBA" id="ARBA00022448"/>
    </source>
</evidence>
<reference evidence="8 9" key="1">
    <citation type="journal article" date="2014" name="Genome Announc.">
        <title>Draft Genome Sequence of Paenibacillus pini JCM 16418T, Isolated from the Rhizosphere of Pine Tree.</title>
        <authorList>
            <person name="Yuki M."/>
            <person name="Oshima K."/>
            <person name="Suda W."/>
            <person name="Oshida Y."/>
            <person name="Kitamura K."/>
            <person name="Iida Y."/>
            <person name="Hattori M."/>
            <person name="Ohkuma M."/>
        </authorList>
    </citation>
    <scope>NUCLEOTIDE SEQUENCE [LARGE SCALE GENOMIC DNA]</scope>
    <source>
        <strain evidence="8 9">JCM 16418</strain>
    </source>
</reference>
<feature type="transmembrane region" description="Helical" evidence="6">
    <location>
        <begin position="252"/>
        <end position="272"/>
    </location>
</feature>
<evidence type="ECO:0000256" key="3">
    <source>
        <dbReference type="ARBA" id="ARBA00022692"/>
    </source>
</evidence>
<feature type="transmembrane region" description="Helical" evidence="6">
    <location>
        <begin position="284"/>
        <end position="303"/>
    </location>
</feature>
<dbReference type="Proteomes" id="UP000019364">
    <property type="component" value="Unassembled WGS sequence"/>
</dbReference>
<dbReference type="RefSeq" id="WP_036645516.1">
    <property type="nucleotide sequence ID" value="NZ_BAVZ01000001.1"/>
</dbReference>
<evidence type="ECO:0000259" key="7">
    <source>
        <dbReference type="PROSITE" id="PS50850"/>
    </source>
</evidence>
<dbReference type="PRINTS" id="PR01035">
    <property type="entry name" value="TCRTETA"/>
</dbReference>
<evidence type="ECO:0000313" key="8">
    <source>
        <dbReference type="EMBL" id="GAF06444.1"/>
    </source>
</evidence>
<dbReference type="STRING" id="1236976.JCM16418_399"/>
<dbReference type="SUPFAM" id="SSF103473">
    <property type="entry name" value="MFS general substrate transporter"/>
    <property type="match status" value="1"/>
</dbReference>
<feature type="transmembrane region" description="Helical" evidence="6">
    <location>
        <begin position="62"/>
        <end position="82"/>
    </location>
</feature>
<dbReference type="InterPro" id="IPR036259">
    <property type="entry name" value="MFS_trans_sf"/>
</dbReference>
<dbReference type="PANTHER" id="PTHR43683:SF1">
    <property type="entry name" value="MULTIDRUG EFFLUX PROTEIN YFMO"/>
    <property type="match status" value="1"/>
</dbReference>
<feature type="transmembrane region" description="Helical" evidence="6">
    <location>
        <begin position="24"/>
        <end position="42"/>
    </location>
</feature>
<keyword evidence="4 6" id="KW-1133">Transmembrane helix</keyword>
<feature type="transmembrane region" description="Helical" evidence="6">
    <location>
        <begin position="178"/>
        <end position="196"/>
    </location>
</feature>
<evidence type="ECO:0000313" key="9">
    <source>
        <dbReference type="Proteomes" id="UP000019364"/>
    </source>
</evidence>
<dbReference type="CDD" id="cd17474">
    <property type="entry name" value="MFS_YfmO_like"/>
    <property type="match status" value="1"/>
</dbReference>
<feature type="transmembrane region" description="Helical" evidence="6">
    <location>
        <begin position="374"/>
        <end position="391"/>
    </location>
</feature>
<organism evidence="8 9">
    <name type="scientific">Paenibacillus pini JCM 16418</name>
    <dbReference type="NCBI Taxonomy" id="1236976"/>
    <lineage>
        <taxon>Bacteria</taxon>
        <taxon>Bacillati</taxon>
        <taxon>Bacillota</taxon>
        <taxon>Bacilli</taxon>
        <taxon>Bacillales</taxon>
        <taxon>Paenibacillaceae</taxon>
        <taxon>Paenibacillus</taxon>
    </lineage>
</organism>
<sequence>MSKSYAKTTNEIEARAGFFSQPKAVWAIVFASIISFMGLGLVDPILPAIAEQLHASKSQVSLLFTSYNAVTGVAMLITGVISSRIGVKKTLLTGISLIVIFSVLGGLSGSIGQIVGFRGGWGLGNALFIATALSAIVGLSTAGTAKAIILYEAALGVGISVGPLLGGELGSISWRGPFFGVGVLMALAFILIIFMLPSIPKPKVRSTLADPFKALKYPALLTLGITALLYNFGFFTLMAYSPYVMNLDEHGLGYVFFGWGMLLAITSVFIAPRLQKRMTTVSSISMMLAFFTIDLIIMGIGTVNHSPKTVIICVIVAGIFLGINNTLITTAVMQAAPVERSIASAAYSFLRFLGGALSPWLAGKLSEWYYPETPFYFGALMVFLGIVTMVVRRRHLTHIDEAGVQH</sequence>
<dbReference type="Pfam" id="PF07690">
    <property type="entry name" value="MFS_1"/>
    <property type="match status" value="1"/>
</dbReference>
<feature type="transmembrane region" description="Helical" evidence="6">
    <location>
        <begin position="217"/>
        <end position="240"/>
    </location>
</feature>
<feature type="domain" description="Major facilitator superfamily (MFS) profile" evidence="7">
    <location>
        <begin position="24"/>
        <end position="397"/>
    </location>
</feature>
<dbReference type="InterPro" id="IPR011701">
    <property type="entry name" value="MFS"/>
</dbReference>
<keyword evidence="2" id="KW-0813">Transport</keyword>
<dbReference type="GO" id="GO:0005886">
    <property type="term" value="C:plasma membrane"/>
    <property type="evidence" value="ECO:0007669"/>
    <property type="project" value="UniProtKB-SubCell"/>
</dbReference>
<dbReference type="PANTHER" id="PTHR43683">
    <property type="entry name" value="MULTIDRUG EFFLUX PROTEIN YFMO"/>
    <property type="match status" value="1"/>
</dbReference>
<dbReference type="InterPro" id="IPR001958">
    <property type="entry name" value="Tet-R_TetA/multi-R_MdtG-like"/>
</dbReference>
<protein>
    <submittedName>
        <fullName evidence="8">Major facilitator family transporter</fullName>
    </submittedName>
</protein>
<feature type="transmembrane region" description="Helical" evidence="6">
    <location>
        <begin position="309"/>
        <end position="333"/>
    </location>
</feature>
<dbReference type="AlphaFoldDB" id="W7YVL9"/>
<feature type="transmembrane region" description="Helical" evidence="6">
    <location>
        <begin position="121"/>
        <end position="141"/>
    </location>
</feature>
<dbReference type="InterPro" id="IPR053200">
    <property type="entry name" value="YfmO-like"/>
</dbReference>
<dbReference type="OrthoDB" id="66811at2"/>
<keyword evidence="5 6" id="KW-0472">Membrane</keyword>
<dbReference type="InterPro" id="IPR020846">
    <property type="entry name" value="MFS_dom"/>
</dbReference>
<proteinExistence type="predicted"/>
<dbReference type="eggNOG" id="COG2814">
    <property type="taxonomic scope" value="Bacteria"/>
</dbReference>
<comment type="subcellular location">
    <subcellularLocation>
        <location evidence="1">Cell membrane</location>
        <topology evidence="1">Multi-pass membrane protein</topology>
    </subcellularLocation>
</comment>
<keyword evidence="3 6" id="KW-0812">Transmembrane</keyword>
<dbReference type="EMBL" id="BAVZ01000001">
    <property type="protein sequence ID" value="GAF06444.1"/>
    <property type="molecule type" value="Genomic_DNA"/>
</dbReference>